<accession>A0A0J7B116</accession>
<evidence type="ECO:0000256" key="5">
    <source>
        <dbReference type="ARBA" id="ARBA00023222"/>
    </source>
</evidence>
<dbReference type="PANTHER" id="PTHR21022">
    <property type="entry name" value="PREPHENATE DEHYDRATASE P PROTEIN"/>
    <property type="match status" value="1"/>
</dbReference>
<sequence length="337" mass="36758">MKHHLWLAMALLQSGALSALPKPRVAFLGPLGSFSHEAAVASFGSEATILPQASFQDAFAALQANESDYAAIPLENSSNGAVVQVLDLLADRKGLYGDVAICGEHYLPVHHCLLVKKADGGQTSPPPVDITTDPRYEAITKLYTHPQAWGQCEVFLSKYFKGVERQDVSATSKAAEIISKEPGNSSAAIASRFAAEQHGVDILAENIEDDSENTTRFLLFRNRKSDTPKLCGHEDQKKPDESDKNAMRKALISFTIDHSSPGALANALFIFKKFSMNLTAINSRPSGIRPWQYIFFVECQGPAKRNDRNVEKIMAGLTSVTHSSQHLGSWDDMLGSN</sequence>
<dbReference type="PIRSF" id="PIRSF001500">
    <property type="entry name" value="Chor_mut_pdt_Ppr"/>
    <property type="match status" value="1"/>
</dbReference>
<dbReference type="Gene3D" id="3.30.70.260">
    <property type="match status" value="1"/>
</dbReference>
<name>A0A0J7B116_COCIT</name>
<dbReference type="InterPro" id="IPR008242">
    <property type="entry name" value="Chor_mutase/pphenate_deHydtase"/>
</dbReference>
<evidence type="ECO:0000256" key="1">
    <source>
        <dbReference type="ARBA" id="ARBA00004741"/>
    </source>
</evidence>
<dbReference type="PROSITE" id="PS51671">
    <property type="entry name" value="ACT"/>
    <property type="match status" value="1"/>
</dbReference>
<reference evidence="12" key="1">
    <citation type="journal article" date="2010" name="Genome Res.">
        <title>Population genomic sequencing of Coccidioides fungi reveals recent hybridization and transposon control.</title>
        <authorList>
            <person name="Neafsey D.E."/>
            <person name="Barker B.M."/>
            <person name="Sharpton T.J."/>
            <person name="Stajich J.E."/>
            <person name="Park D.J."/>
            <person name="Whiston E."/>
            <person name="Hung C.-Y."/>
            <person name="McMahan C."/>
            <person name="White J."/>
            <person name="Sykes S."/>
            <person name="Heiman D."/>
            <person name="Young S."/>
            <person name="Zeng Q."/>
            <person name="Abouelleil A."/>
            <person name="Aftuck L."/>
            <person name="Bessette D."/>
            <person name="Brown A."/>
            <person name="FitzGerald M."/>
            <person name="Lui A."/>
            <person name="Macdonald J.P."/>
            <person name="Priest M."/>
            <person name="Orbach M.J."/>
            <person name="Galgiani J.N."/>
            <person name="Kirkland T.N."/>
            <person name="Cole G.T."/>
            <person name="Birren B.W."/>
            <person name="Henn M.R."/>
            <person name="Taylor J.W."/>
            <person name="Rounsley S.D."/>
        </authorList>
    </citation>
    <scope>NUCLEOTIDE SEQUENCE [LARGE SCALE GENOMIC DNA]</scope>
    <source>
        <strain evidence="12">RMSCC 2394</strain>
    </source>
</reference>
<evidence type="ECO:0000259" key="9">
    <source>
        <dbReference type="PROSITE" id="PS51171"/>
    </source>
</evidence>
<keyword evidence="3" id="KW-0028">Amino-acid biosynthesis</keyword>
<dbReference type="InterPro" id="IPR001086">
    <property type="entry name" value="Preph_deHydtase"/>
</dbReference>
<dbReference type="PANTHER" id="PTHR21022:SF19">
    <property type="entry name" value="PREPHENATE DEHYDRATASE-RELATED"/>
    <property type="match status" value="1"/>
</dbReference>
<evidence type="ECO:0000313" key="12">
    <source>
        <dbReference type="Proteomes" id="UP000054565"/>
    </source>
</evidence>
<dbReference type="InterPro" id="IPR002912">
    <property type="entry name" value="ACT_dom"/>
</dbReference>
<keyword evidence="8" id="KW-0732">Signal</keyword>
<dbReference type="EMBL" id="DS028094">
    <property type="protein sequence ID" value="KMP03482.1"/>
    <property type="molecule type" value="Genomic_DNA"/>
</dbReference>
<dbReference type="GO" id="GO:0009094">
    <property type="term" value="P:L-phenylalanine biosynthetic process"/>
    <property type="evidence" value="ECO:0007669"/>
    <property type="project" value="UniProtKB-UniPathway"/>
</dbReference>
<dbReference type="GO" id="GO:0005737">
    <property type="term" value="C:cytoplasm"/>
    <property type="evidence" value="ECO:0007669"/>
    <property type="project" value="TreeGrafter"/>
</dbReference>
<evidence type="ECO:0000256" key="7">
    <source>
        <dbReference type="ARBA" id="ARBA00047848"/>
    </source>
</evidence>
<dbReference type="STRING" id="404692.A0A0J7B116"/>
<protein>
    <recommendedName>
        <fullName evidence="2">prephenate dehydratase</fullName>
        <ecNumber evidence="2">4.2.1.51</ecNumber>
    </recommendedName>
</protein>
<dbReference type="AlphaFoldDB" id="A0A0J7B116"/>
<proteinExistence type="predicted"/>
<dbReference type="OrthoDB" id="983542at2759"/>
<feature type="chain" id="PRO_5005286377" description="prephenate dehydratase" evidence="8">
    <location>
        <begin position="20"/>
        <end position="337"/>
    </location>
</feature>
<dbReference type="GO" id="GO:0004664">
    <property type="term" value="F:prephenate dehydratase activity"/>
    <property type="evidence" value="ECO:0007669"/>
    <property type="project" value="UniProtKB-EC"/>
</dbReference>
<dbReference type="Proteomes" id="UP000054565">
    <property type="component" value="Unassembled WGS sequence"/>
</dbReference>
<evidence type="ECO:0000256" key="8">
    <source>
        <dbReference type="SAM" id="SignalP"/>
    </source>
</evidence>
<organism evidence="11 12">
    <name type="scientific">Coccidioides immitis RMSCC 2394</name>
    <dbReference type="NCBI Taxonomy" id="404692"/>
    <lineage>
        <taxon>Eukaryota</taxon>
        <taxon>Fungi</taxon>
        <taxon>Dikarya</taxon>
        <taxon>Ascomycota</taxon>
        <taxon>Pezizomycotina</taxon>
        <taxon>Eurotiomycetes</taxon>
        <taxon>Eurotiomycetidae</taxon>
        <taxon>Onygenales</taxon>
        <taxon>Onygenaceae</taxon>
        <taxon>Coccidioides</taxon>
    </lineage>
</organism>
<comment type="pathway">
    <text evidence="1">Amino-acid biosynthesis; L-phenylalanine biosynthesis; phenylpyruvate from prephenate: step 1/1.</text>
</comment>
<dbReference type="PROSITE" id="PS51171">
    <property type="entry name" value="PREPHENATE_DEHYDR_3"/>
    <property type="match status" value="1"/>
</dbReference>
<feature type="domain" description="Prephenate dehydratase" evidence="9">
    <location>
        <begin position="24"/>
        <end position="222"/>
    </location>
</feature>
<dbReference type="EC" id="4.2.1.51" evidence="2"/>
<evidence type="ECO:0000256" key="2">
    <source>
        <dbReference type="ARBA" id="ARBA00013147"/>
    </source>
</evidence>
<dbReference type="InterPro" id="IPR045865">
    <property type="entry name" value="ACT-like_dom_sf"/>
</dbReference>
<dbReference type="FunFam" id="3.40.190.10:FF:000034">
    <property type="entry name" value="Chorismate mutase/prephenate dehydratase"/>
    <property type="match status" value="1"/>
</dbReference>
<comment type="catalytic activity">
    <reaction evidence="7">
        <text>prephenate + H(+) = 3-phenylpyruvate + CO2 + H2O</text>
        <dbReference type="Rhea" id="RHEA:21648"/>
        <dbReference type="ChEBI" id="CHEBI:15377"/>
        <dbReference type="ChEBI" id="CHEBI:15378"/>
        <dbReference type="ChEBI" id="CHEBI:16526"/>
        <dbReference type="ChEBI" id="CHEBI:18005"/>
        <dbReference type="ChEBI" id="CHEBI:29934"/>
        <dbReference type="EC" id="4.2.1.51"/>
    </reaction>
</comment>
<keyword evidence="5" id="KW-0584">Phenylalanine biosynthesis</keyword>
<feature type="domain" description="ACT" evidence="10">
    <location>
        <begin position="252"/>
        <end position="331"/>
    </location>
</feature>
<dbReference type="CDD" id="cd04905">
    <property type="entry name" value="ACT_CM-PDT"/>
    <property type="match status" value="1"/>
</dbReference>
<dbReference type="Pfam" id="PF00800">
    <property type="entry name" value="PDT"/>
    <property type="match status" value="1"/>
</dbReference>
<dbReference type="SUPFAM" id="SSF55021">
    <property type="entry name" value="ACT-like"/>
    <property type="match status" value="1"/>
</dbReference>
<evidence type="ECO:0000313" key="11">
    <source>
        <dbReference type="EMBL" id="KMP03482.1"/>
    </source>
</evidence>
<dbReference type="UniPathway" id="UPA00121">
    <property type="reaction ID" value="UER00345"/>
</dbReference>
<dbReference type="Gene3D" id="3.40.190.10">
    <property type="entry name" value="Periplasmic binding protein-like II"/>
    <property type="match status" value="2"/>
</dbReference>
<gene>
    <name evidence="11" type="ORF">CIRG_03174</name>
</gene>
<evidence type="ECO:0000256" key="6">
    <source>
        <dbReference type="ARBA" id="ARBA00023239"/>
    </source>
</evidence>
<keyword evidence="6" id="KW-0456">Lyase</keyword>
<dbReference type="CDD" id="cd13532">
    <property type="entry name" value="PBP2_PDT_like"/>
    <property type="match status" value="1"/>
</dbReference>
<feature type="signal peptide" evidence="8">
    <location>
        <begin position="1"/>
        <end position="19"/>
    </location>
</feature>
<evidence type="ECO:0000259" key="10">
    <source>
        <dbReference type="PROSITE" id="PS51671"/>
    </source>
</evidence>
<evidence type="ECO:0000256" key="3">
    <source>
        <dbReference type="ARBA" id="ARBA00022605"/>
    </source>
</evidence>
<dbReference type="SUPFAM" id="SSF53850">
    <property type="entry name" value="Periplasmic binding protein-like II"/>
    <property type="match status" value="1"/>
</dbReference>
<evidence type="ECO:0000256" key="4">
    <source>
        <dbReference type="ARBA" id="ARBA00023141"/>
    </source>
</evidence>
<keyword evidence="4" id="KW-0057">Aromatic amino acid biosynthesis</keyword>